<protein>
    <submittedName>
        <fullName evidence="2">Uncharacterized protein</fullName>
    </submittedName>
</protein>
<organism evidence="2 3">
    <name type="scientific">Anisodus tanguticus</name>
    <dbReference type="NCBI Taxonomy" id="243964"/>
    <lineage>
        <taxon>Eukaryota</taxon>
        <taxon>Viridiplantae</taxon>
        <taxon>Streptophyta</taxon>
        <taxon>Embryophyta</taxon>
        <taxon>Tracheophyta</taxon>
        <taxon>Spermatophyta</taxon>
        <taxon>Magnoliopsida</taxon>
        <taxon>eudicotyledons</taxon>
        <taxon>Gunneridae</taxon>
        <taxon>Pentapetalae</taxon>
        <taxon>asterids</taxon>
        <taxon>lamiids</taxon>
        <taxon>Solanales</taxon>
        <taxon>Solanaceae</taxon>
        <taxon>Solanoideae</taxon>
        <taxon>Hyoscyameae</taxon>
        <taxon>Anisodus</taxon>
    </lineage>
</organism>
<evidence type="ECO:0000313" key="3">
    <source>
        <dbReference type="Proteomes" id="UP001291623"/>
    </source>
</evidence>
<comment type="similarity">
    <text evidence="1">Belongs to the STK19 family.</text>
</comment>
<dbReference type="Proteomes" id="UP001291623">
    <property type="component" value="Unassembled WGS sequence"/>
</dbReference>
<name>A0AAE1RHG7_9SOLA</name>
<comment type="caution">
    <text evidence="2">The sequence shown here is derived from an EMBL/GenBank/DDBJ whole genome shotgun (WGS) entry which is preliminary data.</text>
</comment>
<dbReference type="AlphaFoldDB" id="A0AAE1RHG7"/>
<reference evidence="2" key="1">
    <citation type="submission" date="2023-12" db="EMBL/GenBank/DDBJ databases">
        <title>Genome assembly of Anisodus tanguticus.</title>
        <authorList>
            <person name="Wang Y.-J."/>
        </authorList>
    </citation>
    <scope>NUCLEOTIDE SEQUENCE</scope>
    <source>
        <strain evidence="2">KB-2021</strain>
        <tissue evidence="2">Leaf</tissue>
    </source>
</reference>
<gene>
    <name evidence="2" type="ORF">RND71_030988</name>
</gene>
<dbReference type="InterPro" id="IPR018865">
    <property type="entry name" value="STK19-like"/>
</dbReference>
<sequence length="114" mass="13389">MAGFNAMNEVNKVMKESLRRGRVLCTFKLSTGQDDHAIMFLDDYFSQIEHVSKRLETQKQEDISVFEWFKEHVIHSKLDPSIGHEELQKLSYNIAPNLNMHFLLAHDKPIFVRE</sequence>
<dbReference type="PANTHER" id="PTHR15243">
    <property type="entry name" value="SERINE/THREONINE-PROTEIN KINASE 19"/>
    <property type="match status" value="1"/>
</dbReference>
<dbReference type="EMBL" id="JAVYJV010000016">
    <property type="protein sequence ID" value="KAK4351675.1"/>
    <property type="molecule type" value="Genomic_DNA"/>
</dbReference>
<proteinExistence type="inferred from homology"/>
<dbReference type="PANTHER" id="PTHR15243:SF0">
    <property type="entry name" value="SERINE_THREONINE-PROTEIN KINASE 19"/>
    <property type="match status" value="1"/>
</dbReference>
<evidence type="ECO:0000313" key="2">
    <source>
        <dbReference type="EMBL" id="KAK4351675.1"/>
    </source>
</evidence>
<keyword evidence="3" id="KW-1185">Reference proteome</keyword>
<accession>A0AAE1RHG7</accession>
<evidence type="ECO:0000256" key="1">
    <source>
        <dbReference type="ARBA" id="ARBA00093458"/>
    </source>
</evidence>